<gene>
    <name evidence="1" type="ORF">H257_05280</name>
</gene>
<protein>
    <recommendedName>
        <fullName evidence="2">Tc1-like transposase DDE domain-containing protein</fullName>
    </recommendedName>
</protein>
<dbReference type="AlphaFoldDB" id="W4GRZ2"/>
<evidence type="ECO:0008006" key="2">
    <source>
        <dbReference type="Google" id="ProtNLM"/>
    </source>
</evidence>
<dbReference type="EMBL" id="KI913123">
    <property type="protein sequence ID" value="ETV81653.1"/>
    <property type="molecule type" value="Genomic_DNA"/>
</dbReference>
<accession>W4GRZ2</accession>
<dbReference type="InterPro" id="IPR009057">
    <property type="entry name" value="Homeodomain-like_sf"/>
</dbReference>
<dbReference type="VEuPathDB" id="FungiDB:H257_05280"/>
<dbReference type="SUPFAM" id="SSF46689">
    <property type="entry name" value="Homeodomain-like"/>
    <property type="match status" value="1"/>
</dbReference>
<reference evidence="1" key="1">
    <citation type="submission" date="2013-12" db="EMBL/GenBank/DDBJ databases">
        <title>The Genome Sequence of Aphanomyces astaci APO3.</title>
        <authorList>
            <consortium name="The Broad Institute Genomics Platform"/>
            <person name="Russ C."/>
            <person name="Tyler B."/>
            <person name="van West P."/>
            <person name="Dieguez-Uribeondo J."/>
            <person name="Young S.K."/>
            <person name="Zeng Q."/>
            <person name="Gargeya S."/>
            <person name="Fitzgerald M."/>
            <person name="Abouelleil A."/>
            <person name="Alvarado L."/>
            <person name="Chapman S.B."/>
            <person name="Gainer-Dewar J."/>
            <person name="Goldberg J."/>
            <person name="Griggs A."/>
            <person name="Gujja S."/>
            <person name="Hansen M."/>
            <person name="Howarth C."/>
            <person name="Imamovic A."/>
            <person name="Ireland A."/>
            <person name="Larimer J."/>
            <person name="McCowan C."/>
            <person name="Murphy C."/>
            <person name="Pearson M."/>
            <person name="Poon T.W."/>
            <person name="Priest M."/>
            <person name="Roberts A."/>
            <person name="Saif S."/>
            <person name="Shea T."/>
            <person name="Sykes S."/>
            <person name="Wortman J."/>
            <person name="Nusbaum C."/>
            <person name="Birren B."/>
        </authorList>
    </citation>
    <scope>NUCLEOTIDE SEQUENCE [LARGE SCALE GENOMIC DNA]</scope>
    <source>
        <strain evidence="1">APO3</strain>
    </source>
</reference>
<evidence type="ECO:0000313" key="1">
    <source>
        <dbReference type="EMBL" id="ETV81653.1"/>
    </source>
</evidence>
<sequence length="421" mass="47533">MASPPARKSPTPEEKKRVLDAYINGGRDWKIIAAHLEVNCLTHRPLESHHLTTARRTTRQVHESNACDLCREKRQEFARAVLQHQESADYMVYYDETNYILYCKRSLGRSKKGERAVVTLPPSKGPNLQIHCAVSARDGLVCSRLEHGSIPMEQNAAFIVIFLDNAPAHSQTETRVVAHDDMVLLRLSNAQPYRVMLQCLKGCDQALPGPDMFDRRDYDTYLEARMCLLEDAARESLVMCSAKIQIKVKCQGAKCARVDVLNSASCPFSNLSSCPRMAKHKGPTPDEKKHVLDAHLRGKDWKTVGKHNGVTMATARRVVITGRTTLLQSGWFRTSKSKVTPEIRAALETYINANCQYTLREMQSFLAVDFPGTSISVQTISRHLLGMLYFVKQVRIEPVTCNNDVNKAKRQNFALKPRMHQ</sequence>
<organism evidence="1">
    <name type="scientific">Aphanomyces astaci</name>
    <name type="common">Crayfish plague agent</name>
    <dbReference type="NCBI Taxonomy" id="112090"/>
    <lineage>
        <taxon>Eukaryota</taxon>
        <taxon>Sar</taxon>
        <taxon>Stramenopiles</taxon>
        <taxon>Oomycota</taxon>
        <taxon>Saprolegniomycetes</taxon>
        <taxon>Saprolegniales</taxon>
        <taxon>Verrucalvaceae</taxon>
        <taxon>Aphanomyces</taxon>
    </lineage>
</organism>
<proteinExistence type="predicted"/>
<name>W4GRZ2_APHAT</name>
<dbReference type="RefSeq" id="XP_009828390.1">
    <property type="nucleotide sequence ID" value="XM_009830088.1"/>
</dbReference>
<dbReference type="GeneID" id="20807276"/>